<feature type="chain" id="PRO_5043833789" description="Bifunctional inhibitor/plant lipid transfer protein/seed storage helical domain-containing protein" evidence="14">
    <location>
        <begin position="29"/>
        <end position="206"/>
    </location>
</feature>
<feature type="compositionally biased region" description="Low complexity" evidence="12">
    <location>
        <begin position="141"/>
        <end position="168"/>
    </location>
</feature>
<dbReference type="AlphaFoldDB" id="A0AAW1YBD1"/>
<dbReference type="GO" id="GO:0098552">
    <property type="term" value="C:side of membrane"/>
    <property type="evidence" value="ECO:0007669"/>
    <property type="project" value="UniProtKB-KW"/>
</dbReference>
<keyword evidence="13" id="KW-0472">Membrane</keyword>
<dbReference type="GO" id="GO:0005886">
    <property type="term" value="C:plasma membrane"/>
    <property type="evidence" value="ECO:0007669"/>
    <property type="project" value="UniProtKB-SubCell"/>
</dbReference>
<reference evidence="16 17" key="1">
    <citation type="journal article" date="2023" name="G3 (Bethesda)">
        <title>A chromosome-length genome assembly and annotation of blackberry (Rubus argutus, cv. 'Hillquist').</title>
        <authorList>
            <person name="Bruna T."/>
            <person name="Aryal R."/>
            <person name="Dudchenko O."/>
            <person name="Sargent D.J."/>
            <person name="Mead D."/>
            <person name="Buti M."/>
            <person name="Cavallini A."/>
            <person name="Hytonen T."/>
            <person name="Andres J."/>
            <person name="Pham M."/>
            <person name="Weisz D."/>
            <person name="Mascagni F."/>
            <person name="Usai G."/>
            <person name="Natali L."/>
            <person name="Bassil N."/>
            <person name="Fernandez G.E."/>
            <person name="Lomsadze A."/>
            <person name="Armour M."/>
            <person name="Olukolu B."/>
            <person name="Poorten T."/>
            <person name="Britton C."/>
            <person name="Davik J."/>
            <person name="Ashrafi H."/>
            <person name="Aiden E.L."/>
            <person name="Borodovsky M."/>
            <person name="Worthington M."/>
        </authorList>
    </citation>
    <scope>NUCLEOTIDE SEQUENCE [LARGE SCALE GENOMIC DNA]</scope>
    <source>
        <strain evidence="16">PI 553951</strain>
    </source>
</reference>
<keyword evidence="4" id="KW-0813">Transport</keyword>
<comment type="function">
    <text evidence="1">Plant non-specific lipid-transfer proteins transfer phospholipids as well as galactolipids across membranes. May play a role in wax or cutin deposition in the cell walls of expanding epidermal cells and certain secretory tissues.</text>
</comment>
<gene>
    <name evidence="16" type="ORF">M0R45_010792</name>
</gene>
<dbReference type="CDD" id="cd00010">
    <property type="entry name" value="AAI_LTSS"/>
    <property type="match status" value="1"/>
</dbReference>
<dbReference type="InterPro" id="IPR036312">
    <property type="entry name" value="Bifun_inhib/LTP/seed_sf"/>
</dbReference>
<dbReference type="Gene3D" id="1.10.110.10">
    <property type="entry name" value="Plant lipid-transfer and hydrophobic proteins"/>
    <property type="match status" value="1"/>
</dbReference>
<keyword evidence="10" id="KW-0325">Glycoprotein</keyword>
<dbReference type="Proteomes" id="UP001457282">
    <property type="component" value="Unassembled WGS sequence"/>
</dbReference>
<evidence type="ECO:0000256" key="9">
    <source>
        <dbReference type="ARBA" id="ARBA00023157"/>
    </source>
</evidence>
<evidence type="ECO:0000256" key="1">
    <source>
        <dbReference type="ARBA" id="ARBA00003211"/>
    </source>
</evidence>
<evidence type="ECO:0000256" key="3">
    <source>
        <dbReference type="ARBA" id="ARBA00009748"/>
    </source>
</evidence>
<dbReference type="PANTHER" id="PTHR33044">
    <property type="entry name" value="BIFUNCTIONAL INHIBITOR/LIPID-TRANSFER PROTEIN/SEED STORAGE 2S ALBUMIN SUPERFAMILY PROTEIN-RELATED"/>
    <property type="match status" value="1"/>
</dbReference>
<keyword evidence="8" id="KW-0446">Lipid-binding</keyword>
<proteinExistence type="inferred from homology"/>
<dbReference type="GO" id="GO:0008289">
    <property type="term" value="F:lipid binding"/>
    <property type="evidence" value="ECO:0007669"/>
    <property type="project" value="UniProtKB-KW"/>
</dbReference>
<evidence type="ECO:0000256" key="12">
    <source>
        <dbReference type="SAM" id="MobiDB-lite"/>
    </source>
</evidence>
<keyword evidence="9" id="KW-1015">Disulfide bond</keyword>
<evidence type="ECO:0000256" key="10">
    <source>
        <dbReference type="ARBA" id="ARBA00023180"/>
    </source>
</evidence>
<dbReference type="SMART" id="SM00499">
    <property type="entry name" value="AAI"/>
    <property type="match status" value="1"/>
</dbReference>
<feature type="region of interest" description="Disordered" evidence="12">
    <location>
        <begin position="122"/>
        <end position="175"/>
    </location>
</feature>
<sequence>MEPLKPFQPIAIPAILVLLISLLLSVNGQISTPCTASMLSTFTPCLNYITGSSSNGSSPTRDCCRTLKSLMGTGMDCACLLVTANVPVQLPINRTLALSLPKACKMGGVPLQCKASGAPLPAPGPSLLGPTPSPTADSPLSPRASKAVAAAPAPQSAAESPSVESEPPTTGINRPLLTPSAASSLSYLSPPSLLLIIVGIMFYNSY</sequence>
<name>A0AAW1YBD1_RUBAR</name>
<dbReference type="SUPFAM" id="SSF47699">
    <property type="entry name" value="Bifunctional inhibitor/lipid-transfer protein/seed storage 2S albumin"/>
    <property type="match status" value="1"/>
</dbReference>
<evidence type="ECO:0000256" key="6">
    <source>
        <dbReference type="ARBA" id="ARBA00022622"/>
    </source>
</evidence>
<evidence type="ECO:0000256" key="13">
    <source>
        <dbReference type="SAM" id="Phobius"/>
    </source>
</evidence>
<evidence type="ECO:0000256" key="11">
    <source>
        <dbReference type="ARBA" id="ARBA00023288"/>
    </source>
</evidence>
<dbReference type="InterPro" id="IPR016140">
    <property type="entry name" value="Bifunc_inhib/LTP/seed_store"/>
</dbReference>
<keyword evidence="5" id="KW-1003">Cell membrane</keyword>
<keyword evidence="11" id="KW-0449">Lipoprotein</keyword>
<comment type="caution">
    <text evidence="16">The sequence shown here is derived from an EMBL/GenBank/DDBJ whole genome shotgun (WGS) entry which is preliminary data.</text>
</comment>
<evidence type="ECO:0000256" key="14">
    <source>
        <dbReference type="SAM" id="SignalP"/>
    </source>
</evidence>
<dbReference type="Pfam" id="PF14368">
    <property type="entry name" value="LTP_2"/>
    <property type="match status" value="1"/>
</dbReference>
<keyword evidence="17" id="KW-1185">Reference proteome</keyword>
<comment type="subcellular location">
    <subcellularLocation>
        <location evidence="2">Cell membrane</location>
        <topology evidence="2">Lipid-anchor</topology>
        <topology evidence="2">GPI-anchor</topology>
    </subcellularLocation>
</comment>
<accession>A0AAW1YBD1</accession>
<evidence type="ECO:0000256" key="5">
    <source>
        <dbReference type="ARBA" id="ARBA00022475"/>
    </source>
</evidence>
<dbReference type="FunFam" id="1.10.110.10:FF:000001">
    <property type="entry name" value="Bifunctional inhibitor/lipid-transfer protein/seed storage 2S albumin superfamily protein"/>
    <property type="match status" value="1"/>
</dbReference>
<keyword evidence="13" id="KW-1133">Transmembrane helix</keyword>
<keyword evidence="13" id="KW-0812">Transmembrane</keyword>
<feature type="domain" description="Bifunctional inhibitor/plant lipid transfer protein/seed storage helical" evidence="15">
    <location>
        <begin position="34"/>
        <end position="113"/>
    </location>
</feature>
<evidence type="ECO:0000256" key="4">
    <source>
        <dbReference type="ARBA" id="ARBA00022448"/>
    </source>
</evidence>
<evidence type="ECO:0000256" key="8">
    <source>
        <dbReference type="ARBA" id="ARBA00023121"/>
    </source>
</evidence>
<evidence type="ECO:0000313" key="17">
    <source>
        <dbReference type="Proteomes" id="UP001457282"/>
    </source>
</evidence>
<keyword evidence="7 14" id="KW-0732">Signal</keyword>
<keyword evidence="6" id="KW-0336">GPI-anchor</keyword>
<evidence type="ECO:0000313" key="16">
    <source>
        <dbReference type="EMBL" id="KAK9945268.1"/>
    </source>
</evidence>
<feature type="transmembrane region" description="Helical" evidence="13">
    <location>
        <begin position="184"/>
        <end position="203"/>
    </location>
</feature>
<dbReference type="EMBL" id="JBEDUW010000002">
    <property type="protein sequence ID" value="KAK9945268.1"/>
    <property type="molecule type" value="Genomic_DNA"/>
</dbReference>
<feature type="signal peptide" evidence="14">
    <location>
        <begin position="1"/>
        <end position="28"/>
    </location>
</feature>
<evidence type="ECO:0000259" key="15">
    <source>
        <dbReference type="SMART" id="SM00499"/>
    </source>
</evidence>
<comment type="similarity">
    <text evidence="3">Belongs to the plant LTP family.</text>
</comment>
<dbReference type="InterPro" id="IPR043325">
    <property type="entry name" value="LTSS"/>
</dbReference>
<evidence type="ECO:0000256" key="7">
    <source>
        <dbReference type="ARBA" id="ARBA00022729"/>
    </source>
</evidence>
<evidence type="ECO:0000256" key="2">
    <source>
        <dbReference type="ARBA" id="ARBA00004609"/>
    </source>
</evidence>
<protein>
    <recommendedName>
        <fullName evidence="15">Bifunctional inhibitor/plant lipid transfer protein/seed storage helical domain-containing protein</fullName>
    </recommendedName>
</protein>
<organism evidence="16 17">
    <name type="scientific">Rubus argutus</name>
    <name type="common">Southern blackberry</name>
    <dbReference type="NCBI Taxonomy" id="59490"/>
    <lineage>
        <taxon>Eukaryota</taxon>
        <taxon>Viridiplantae</taxon>
        <taxon>Streptophyta</taxon>
        <taxon>Embryophyta</taxon>
        <taxon>Tracheophyta</taxon>
        <taxon>Spermatophyta</taxon>
        <taxon>Magnoliopsida</taxon>
        <taxon>eudicotyledons</taxon>
        <taxon>Gunneridae</taxon>
        <taxon>Pentapetalae</taxon>
        <taxon>rosids</taxon>
        <taxon>fabids</taxon>
        <taxon>Rosales</taxon>
        <taxon>Rosaceae</taxon>
        <taxon>Rosoideae</taxon>
        <taxon>Rosoideae incertae sedis</taxon>
        <taxon>Rubus</taxon>
    </lineage>
</organism>